<dbReference type="PANTHER" id="PTHR30473">
    <property type="entry name" value="PROTEIN PHOH"/>
    <property type="match status" value="1"/>
</dbReference>
<proteinExistence type="inferred from homology"/>
<reference evidence="8 9" key="1">
    <citation type="submission" date="2017-08" db="EMBL/GenBank/DDBJ databases">
        <title>Burning lignite coal seam in the remote Altai Mountains harbors a hydrogen-driven thermophilic microbial community.</title>
        <authorList>
            <person name="Kadnikov V.V."/>
            <person name="Mardanov A.V."/>
            <person name="Ivasenko D."/>
            <person name="Beletsky A.V."/>
            <person name="Karnachuk O.V."/>
            <person name="Ravin N.V."/>
        </authorList>
    </citation>
    <scope>NUCLEOTIDE SEQUENCE [LARGE SCALE GENOMIC DNA]</scope>
    <source>
        <strain evidence="8">AL31</strain>
    </source>
</reference>
<dbReference type="PANTHER" id="PTHR30473:SF1">
    <property type="entry name" value="PHOH-LIKE PROTEIN"/>
    <property type="match status" value="1"/>
</dbReference>
<comment type="similarity">
    <text evidence="2">Belongs to the PhoH family.</text>
</comment>
<dbReference type="GO" id="GO:0005524">
    <property type="term" value="F:ATP binding"/>
    <property type="evidence" value="ECO:0007669"/>
    <property type="project" value="UniProtKB-KW"/>
</dbReference>
<accession>A0A2T5G711</accession>
<dbReference type="SUPFAM" id="SSF52540">
    <property type="entry name" value="P-loop containing nucleoside triphosphate hydrolases"/>
    <property type="match status" value="1"/>
</dbReference>
<evidence type="ECO:0000259" key="7">
    <source>
        <dbReference type="Pfam" id="PF02562"/>
    </source>
</evidence>
<evidence type="ECO:0000256" key="1">
    <source>
        <dbReference type="ARBA" id="ARBA00004496"/>
    </source>
</evidence>
<evidence type="ECO:0000313" key="8">
    <source>
        <dbReference type="EMBL" id="PTQ51976.1"/>
    </source>
</evidence>
<evidence type="ECO:0000313" key="9">
    <source>
        <dbReference type="Proteomes" id="UP000244016"/>
    </source>
</evidence>
<dbReference type="InterPro" id="IPR051451">
    <property type="entry name" value="PhoH2-like"/>
</dbReference>
<evidence type="ECO:0000256" key="2">
    <source>
        <dbReference type="ARBA" id="ARBA00010393"/>
    </source>
</evidence>
<evidence type="ECO:0000256" key="3">
    <source>
        <dbReference type="ARBA" id="ARBA00022490"/>
    </source>
</evidence>
<comment type="subcellular location">
    <subcellularLocation>
        <location evidence="1">Cytoplasm</location>
    </subcellularLocation>
</comment>
<dbReference type="FunFam" id="3.40.50.300:FF:000013">
    <property type="entry name" value="PhoH family ATPase"/>
    <property type="match status" value="1"/>
</dbReference>
<comment type="caution">
    <text evidence="8">The sequence shown here is derived from an EMBL/GenBank/DDBJ whole genome shotgun (WGS) entry which is preliminary data.</text>
</comment>
<organism evidence="8 9">
    <name type="scientific">Brockia lithotrophica</name>
    <dbReference type="NCBI Taxonomy" id="933949"/>
    <lineage>
        <taxon>Bacteria</taxon>
        <taxon>Bacillati</taxon>
        <taxon>Bacillota</taxon>
        <taxon>Bacilli</taxon>
        <taxon>Bacillales</taxon>
        <taxon>Bacillales Family X. Incertae Sedis</taxon>
        <taxon>Brockia</taxon>
    </lineage>
</organism>
<keyword evidence="3" id="KW-0963">Cytoplasm</keyword>
<evidence type="ECO:0000256" key="6">
    <source>
        <dbReference type="ARBA" id="ARBA00039970"/>
    </source>
</evidence>
<dbReference type="InterPro" id="IPR027417">
    <property type="entry name" value="P-loop_NTPase"/>
</dbReference>
<feature type="domain" description="PhoH-like protein" evidence="7">
    <location>
        <begin position="132"/>
        <end position="335"/>
    </location>
</feature>
<dbReference type="Proteomes" id="UP000244016">
    <property type="component" value="Unassembled WGS sequence"/>
</dbReference>
<name>A0A2T5G711_9BACL</name>
<dbReference type="Pfam" id="PF02562">
    <property type="entry name" value="PhoH"/>
    <property type="match status" value="1"/>
</dbReference>
<gene>
    <name evidence="8" type="ORF">BLITH_0943</name>
</gene>
<sequence length="340" mass="37960">MRVRGRRKTAGGGKKERWTAYMGAAVKPIRLLHPGEGLSLFGPHDRYLRRIEEAFPVRVVLRGDEVQLLGDEDTVRVVGSLLEVLVALVRRGHALSEHDVLYAIRLTEEGDPRRLFVLFEEELTRTVRGRPVRALTLGQLYYVQELRRRDIVFAVGPAGTGKTYLAVVFAVKALRSHEVRRIVLTRPAVEAGERLGFLPGDLQEKVDPYLRPLYDALYDLLGADVVAKAIERGTIEIAPLAYMRGRTLDEAFVILDEAQNTTPAQMKMFLTRLGAGSRMVITGDLTQVDLARGEVSGLEDALGRLKDIPEIGIVTLHEADVVRHPLVEKIVRAYEGERST</sequence>
<dbReference type="Gene3D" id="3.40.50.300">
    <property type="entry name" value="P-loop containing nucleotide triphosphate hydrolases"/>
    <property type="match status" value="1"/>
</dbReference>
<keyword evidence="5" id="KW-0067">ATP-binding</keyword>
<dbReference type="AlphaFoldDB" id="A0A2T5G711"/>
<protein>
    <recommendedName>
        <fullName evidence="6">PhoH-like protein</fullName>
    </recommendedName>
</protein>
<keyword evidence="4" id="KW-0547">Nucleotide-binding</keyword>
<dbReference type="InterPro" id="IPR003714">
    <property type="entry name" value="PhoH"/>
</dbReference>
<dbReference type="EMBL" id="PEBW01000003">
    <property type="protein sequence ID" value="PTQ51976.1"/>
    <property type="molecule type" value="Genomic_DNA"/>
</dbReference>
<evidence type="ECO:0000256" key="5">
    <source>
        <dbReference type="ARBA" id="ARBA00022840"/>
    </source>
</evidence>
<dbReference type="GO" id="GO:0005829">
    <property type="term" value="C:cytosol"/>
    <property type="evidence" value="ECO:0007669"/>
    <property type="project" value="TreeGrafter"/>
</dbReference>
<evidence type="ECO:0000256" key="4">
    <source>
        <dbReference type="ARBA" id="ARBA00022741"/>
    </source>
</evidence>